<name>A0ACC3BXB6_PYRYE</name>
<protein>
    <submittedName>
        <fullName evidence="1">Uncharacterized protein</fullName>
    </submittedName>
</protein>
<accession>A0ACC3BXB6</accession>
<sequence length="576" mass="60285">MHAAVGPGGGGSSARCDSQWATAPRLPTPAVRRGGEAAVAPAPPPTGTLPRRSRQLHRCGGCVQRVGPVCPGGPPSNGWQRASTIIAASASTAATTAAPSPPNACLNLRLALDRVNACVADSPHAAAYVMAPPHSADMTCEVTRVPDSMDRTPSVTSLDVASDVSSLLSKAGPPLPKEPWATEEDAANGQRMTVLYEEDASTGLDRLEDATLAGLSLPVKGLSSMYFYDDKGSQLFRHITNLPEYYLTAAEAEIIDTHGGDMLAAAGVCSSSGPVNVIELGAGDGCKTVSLLRHLARTGAAAKYAPIDISREAMRLLFHTLERSAAAGDVPVHGVVGDYLDALDFLVSQPGSEEQLPSPPVADLDSPVTSPSDSSDEDESLPAADAEVVQPVAMPASAASPAEAPRNLVVFLGSSLGNFAPADALAFLRSVCSRLRPGDGMLIGYDLKKSPTTLVPAYADASGVTAAFNYNLLDRLNRDVGGDFDTAAFEHQALYNPVAGTMESYLLSTRPQTVHVGRGARRTAFALEEWEPIHTEYSHKYTTEQMGRLAADAGFAVVRNFTDAAGRFVDAVWVVV</sequence>
<dbReference type="EMBL" id="CM020618">
    <property type="protein sequence ID" value="KAK1862116.1"/>
    <property type="molecule type" value="Genomic_DNA"/>
</dbReference>
<reference evidence="1" key="1">
    <citation type="submission" date="2019-11" db="EMBL/GenBank/DDBJ databases">
        <title>Nori genome reveals adaptations in red seaweeds to the harsh intertidal environment.</title>
        <authorList>
            <person name="Wang D."/>
            <person name="Mao Y."/>
        </authorList>
    </citation>
    <scope>NUCLEOTIDE SEQUENCE</scope>
    <source>
        <tissue evidence="1">Gametophyte</tissue>
    </source>
</reference>
<organism evidence="1 2">
    <name type="scientific">Pyropia yezoensis</name>
    <name type="common">Susabi-nori</name>
    <name type="synonym">Porphyra yezoensis</name>
    <dbReference type="NCBI Taxonomy" id="2788"/>
    <lineage>
        <taxon>Eukaryota</taxon>
        <taxon>Rhodophyta</taxon>
        <taxon>Bangiophyceae</taxon>
        <taxon>Bangiales</taxon>
        <taxon>Bangiaceae</taxon>
        <taxon>Pyropia</taxon>
    </lineage>
</organism>
<comment type="caution">
    <text evidence="1">The sequence shown here is derived from an EMBL/GenBank/DDBJ whole genome shotgun (WGS) entry which is preliminary data.</text>
</comment>
<keyword evidence="2" id="KW-1185">Reference proteome</keyword>
<evidence type="ECO:0000313" key="1">
    <source>
        <dbReference type="EMBL" id="KAK1862116.1"/>
    </source>
</evidence>
<evidence type="ECO:0000313" key="2">
    <source>
        <dbReference type="Proteomes" id="UP000798662"/>
    </source>
</evidence>
<proteinExistence type="predicted"/>
<dbReference type="Proteomes" id="UP000798662">
    <property type="component" value="Chromosome 1"/>
</dbReference>
<gene>
    <name evidence="1" type="ORF">I4F81_004692</name>
</gene>